<sequence>MPHDPARRDRLGVLIAWAAIAISTGAIVVAVFRADADRTRLAHEANVGLHDGVDNPQFDLQAKYAVGTKRIAQLGGAPTPIGLSAELRKQSTSRNDRLRLVPVIAELEGKPAAIAELGRLSGGAAAPATASASMPGGPIAPSTVPSAPPDHLSPKRSVAARVLYQIYTEGAAAVSPSDRQLLTDRLGWSGRLALAFGLPDDQPDRKTVIDQAVLFAGTFLGVVLAALGGTLAGLVLLVLAVVMVTRGKMALRYSQQTPAAVARLEPGELPAPWTAYQGSWLPASLGQPRAMPGSPAAPIDVGMLPARSHLESRPCLGPLRSANGRTGPFLEAFAIYLAGQVVLSRVLHALVDDYSIAWNFVAIVPVVLALFWPIFRGVHGSAFRRGFGWSAPQGVWREVGSGIVGYLAGLPVFAVGCAITIVLVKTFDASPTHPIAGEAGGAWQNLMLIVLASVWAPVVEETFFRGALVHHLRTRFGWIVSALLSSLIFAAIHPQGWTLIPGLMSLAIVFCAIREWRGSTYGGMVAHALHNGTLVSLMILAAG</sequence>
<dbReference type="GO" id="GO:0004175">
    <property type="term" value="F:endopeptidase activity"/>
    <property type="evidence" value="ECO:0007669"/>
    <property type="project" value="UniProtKB-ARBA"/>
</dbReference>
<keyword evidence="2" id="KW-0472">Membrane</keyword>
<protein>
    <submittedName>
        <fullName evidence="4">CPBP family intramembrane metalloprotease</fullName>
    </submittedName>
</protein>
<keyword evidence="2" id="KW-1133">Transmembrane helix</keyword>
<feature type="domain" description="CAAX prenyl protease 2/Lysostaphin resistance protein A-like" evidence="3">
    <location>
        <begin position="443"/>
        <end position="532"/>
    </location>
</feature>
<proteinExistence type="predicted"/>
<feature type="transmembrane region" description="Helical" evidence="2">
    <location>
        <begin position="443"/>
        <end position="464"/>
    </location>
</feature>
<gene>
    <name evidence="4" type="ORF">IPV69_15345</name>
</gene>
<feature type="transmembrane region" description="Helical" evidence="2">
    <location>
        <begin position="356"/>
        <end position="375"/>
    </location>
</feature>
<keyword evidence="2" id="KW-0812">Transmembrane</keyword>
<dbReference type="KEGG" id="hbs:IPV69_15345"/>
<feature type="transmembrane region" description="Helical" evidence="2">
    <location>
        <begin position="476"/>
        <end position="493"/>
    </location>
</feature>
<dbReference type="PANTHER" id="PTHR43592:SF15">
    <property type="entry name" value="CAAX AMINO TERMINAL PROTEASE FAMILY PROTEIN"/>
    <property type="match status" value="1"/>
</dbReference>
<keyword evidence="4" id="KW-0645">Protease</keyword>
<keyword evidence="4" id="KW-0482">Metalloprotease</keyword>
<evidence type="ECO:0000256" key="1">
    <source>
        <dbReference type="SAM" id="MobiDB-lite"/>
    </source>
</evidence>
<keyword evidence="5" id="KW-1185">Reference proteome</keyword>
<feature type="region of interest" description="Disordered" evidence="1">
    <location>
        <begin position="126"/>
        <end position="152"/>
    </location>
</feature>
<organism evidence="4 5">
    <name type="scientific">Humisphaera borealis</name>
    <dbReference type="NCBI Taxonomy" id="2807512"/>
    <lineage>
        <taxon>Bacteria</taxon>
        <taxon>Pseudomonadati</taxon>
        <taxon>Planctomycetota</taxon>
        <taxon>Phycisphaerae</taxon>
        <taxon>Tepidisphaerales</taxon>
        <taxon>Tepidisphaeraceae</taxon>
        <taxon>Humisphaera</taxon>
    </lineage>
</organism>
<evidence type="ECO:0000313" key="5">
    <source>
        <dbReference type="Proteomes" id="UP000593765"/>
    </source>
</evidence>
<feature type="transmembrane region" description="Helical" evidence="2">
    <location>
        <begin position="403"/>
        <end position="423"/>
    </location>
</feature>
<feature type="transmembrane region" description="Helical" evidence="2">
    <location>
        <begin position="12"/>
        <end position="32"/>
    </location>
</feature>
<dbReference type="InterPro" id="IPR003675">
    <property type="entry name" value="Rce1/LyrA-like_dom"/>
</dbReference>
<evidence type="ECO:0000313" key="4">
    <source>
        <dbReference type="EMBL" id="QOV87660.1"/>
    </source>
</evidence>
<feature type="transmembrane region" description="Helical" evidence="2">
    <location>
        <begin position="329"/>
        <end position="350"/>
    </location>
</feature>
<dbReference type="RefSeq" id="WP_206290569.1">
    <property type="nucleotide sequence ID" value="NZ_CP063458.1"/>
</dbReference>
<reference evidence="4 5" key="1">
    <citation type="submission" date="2020-10" db="EMBL/GenBank/DDBJ databases">
        <title>Wide distribution of Phycisphaera-like planctomycetes from WD2101 soil group in peatlands and genome analysis of the first cultivated representative.</title>
        <authorList>
            <person name="Dedysh S.N."/>
            <person name="Beletsky A.V."/>
            <person name="Ivanova A."/>
            <person name="Kulichevskaya I.S."/>
            <person name="Suzina N.E."/>
            <person name="Philippov D.A."/>
            <person name="Rakitin A.L."/>
            <person name="Mardanov A.V."/>
            <person name="Ravin N.V."/>
        </authorList>
    </citation>
    <scope>NUCLEOTIDE SEQUENCE [LARGE SCALE GENOMIC DNA]</scope>
    <source>
        <strain evidence="4 5">M1803</strain>
    </source>
</reference>
<dbReference type="Pfam" id="PF02517">
    <property type="entry name" value="Rce1-like"/>
    <property type="match status" value="1"/>
</dbReference>
<dbReference type="Proteomes" id="UP000593765">
    <property type="component" value="Chromosome"/>
</dbReference>
<feature type="transmembrane region" description="Helical" evidence="2">
    <location>
        <begin position="212"/>
        <end position="245"/>
    </location>
</feature>
<dbReference type="GO" id="GO:0080120">
    <property type="term" value="P:CAAX-box protein maturation"/>
    <property type="evidence" value="ECO:0007669"/>
    <property type="project" value="UniProtKB-ARBA"/>
</dbReference>
<feature type="transmembrane region" description="Helical" evidence="2">
    <location>
        <begin position="499"/>
        <end position="516"/>
    </location>
</feature>
<feature type="compositionally biased region" description="Low complexity" evidence="1">
    <location>
        <begin position="126"/>
        <end position="137"/>
    </location>
</feature>
<evidence type="ECO:0000259" key="3">
    <source>
        <dbReference type="Pfam" id="PF02517"/>
    </source>
</evidence>
<dbReference type="GO" id="GO:0008237">
    <property type="term" value="F:metallopeptidase activity"/>
    <property type="evidence" value="ECO:0007669"/>
    <property type="project" value="UniProtKB-KW"/>
</dbReference>
<dbReference type="PANTHER" id="PTHR43592">
    <property type="entry name" value="CAAX AMINO TERMINAL PROTEASE"/>
    <property type="match status" value="1"/>
</dbReference>
<name>A0A7M2WST5_9BACT</name>
<dbReference type="EMBL" id="CP063458">
    <property type="protein sequence ID" value="QOV87660.1"/>
    <property type="molecule type" value="Genomic_DNA"/>
</dbReference>
<dbReference type="AlphaFoldDB" id="A0A7M2WST5"/>
<keyword evidence="4" id="KW-0378">Hydrolase</keyword>
<accession>A0A7M2WST5</accession>
<evidence type="ECO:0000256" key="2">
    <source>
        <dbReference type="SAM" id="Phobius"/>
    </source>
</evidence>